<dbReference type="GO" id="GO:0017054">
    <property type="term" value="C:negative cofactor 2 complex"/>
    <property type="evidence" value="ECO:0007669"/>
    <property type="project" value="InterPro"/>
</dbReference>
<dbReference type="PANTHER" id="PTHR46138:SF1">
    <property type="entry name" value="PROTEIN DR1"/>
    <property type="match status" value="1"/>
</dbReference>
<feature type="domain" description="Transcription factor CBF/NF-Y/archaeal histone" evidence="3">
    <location>
        <begin position="13"/>
        <end position="77"/>
    </location>
</feature>
<dbReference type="AlphaFoldDB" id="I3EH95"/>
<organism evidence="4 5">
    <name type="scientific">Nematocida parisii (strain ERTm3)</name>
    <name type="common">Nematode killer fungus</name>
    <dbReference type="NCBI Taxonomy" id="935791"/>
    <lineage>
        <taxon>Eukaryota</taxon>
        <taxon>Fungi</taxon>
        <taxon>Fungi incertae sedis</taxon>
        <taxon>Microsporidia</taxon>
        <taxon>Nematocida</taxon>
    </lineage>
</organism>
<evidence type="ECO:0000259" key="3">
    <source>
        <dbReference type="Pfam" id="PF00808"/>
    </source>
</evidence>
<name>I3EH95_NEMP3</name>
<reference evidence="4" key="1">
    <citation type="submission" date="2011-01" db="EMBL/GenBank/DDBJ databases">
        <title>The Genome Sequence of Nematocida parisii strain ERTm3.</title>
        <authorList>
            <consortium name="The Broad Institute Genome Sequencing Platform"/>
            <consortium name="The Broad Institute Genome Sequencing Center for Infectious Disease"/>
            <person name="Cuomo C."/>
            <person name="Troemel E."/>
            <person name="Young S.K."/>
            <person name="Zeng Q."/>
            <person name="Gargeya S."/>
            <person name="Fitzgerald M."/>
            <person name="Haas B."/>
            <person name="Abouelleil A."/>
            <person name="Alvarado L."/>
            <person name="Arachchi H.M."/>
            <person name="Berlin A."/>
            <person name="Chapman S.B."/>
            <person name="Gearin G."/>
            <person name="Goldberg J."/>
            <person name="Griggs A."/>
            <person name="Gujja S."/>
            <person name="Hansen M."/>
            <person name="Heiman D."/>
            <person name="Howarth C."/>
            <person name="Larimer J."/>
            <person name="Lui A."/>
            <person name="MacDonald P.J.P."/>
            <person name="McCowen C."/>
            <person name="Montmayeur A."/>
            <person name="Murphy C."/>
            <person name="Neiman D."/>
            <person name="Pearson M."/>
            <person name="Priest M."/>
            <person name="Roberts A."/>
            <person name="Saif S."/>
            <person name="Shea T."/>
            <person name="Sisk P."/>
            <person name="Stolte C."/>
            <person name="Sykes S."/>
            <person name="Wortman J."/>
            <person name="Nusbaum C."/>
            <person name="Birren B."/>
        </authorList>
    </citation>
    <scope>NUCLEOTIDE SEQUENCE</scope>
    <source>
        <strain evidence="4">ERTm3</strain>
    </source>
</reference>
<dbReference type="HOGENOM" id="CLU_066247_11_3_1"/>
<gene>
    <name evidence="4" type="ORF">NEQG_01282</name>
</gene>
<dbReference type="CDD" id="cd22905">
    <property type="entry name" value="HFD_Dr1"/>
    <property type="match status" value="1"/>
</dbReference>
<proteinExistence type="predicted"/>
<dbReference type="InParanoid" id="I3EH95"/>
<evidence type="ECO:0000313" key="5">
    <source>
        <dbReference type="Proteomes" id="UP000002872"/>
    </source>
</evidence>
<dbReference type="GO" id="GO:0000122">
    <property type="term" value="P:negative regulation of transcription by RNA polymerase II"/>
    <property type="evidence" value="ECO:0007669"/>
    <property type="project" value="InterPro"/>
</dbReference>
<dbReference type="OMA" id="RDAKFKK"/>
<evidence type="ECO:0000313" key="4">
    <source>
        <dbReference type="EMBL" id="EIJ88592.1"/>
    </source>
</evidence>
<dbReference type="OrthoDB" id="601405at2759"/>
<keyword evidence="2" id="KW-0539">Nucleus</keyword>
<dbReference type="FunCoup" id="I3EH95">
    <property type="interactions" value="159"/>
</dbReference>
<dbReference type="GO" id="GO:0051123">
    <property type="term" value="P:RNA polymerase II preinitiation complex assembly"/>
    <property type="evidence" value="ECO:0007669"/>
    <property type="project" value="TreeGrafter"/>
</dbReference>
<dbReference type="GO" id="GO:0017025">
    <property type="term" value="F:TBP-class protein binding"/>
    <property type="evidence" value="ECO:0007669"/>
    <property type="project" value="TreeGrafter"/>
</dbReference>
<accession>I3EH95</accession>
<protein>
    <recommendedName>
        <fullName evidence="3">Transcription factor CBF/NF-Y/archaeal histone domain-containing protein</fullName>
    </recommendedName>
</protein>
<keyword evidence="5" id="KW-1185">Reference proteome</keyword>
<dbReference type="STRING" id="935791.I3EH95"/>
<dbReference type="Pfam" id="PF00808">
    <property type="entry name" value="CBFD_NFYB_HMF"/>
    <property type="match status" value="1"/>
</dbReference>
<evidence type="ECO:0000256" key="1">
    <source>
        <dbReference type="ARBA" id="ARBA00004123"/>
    </source>
</evidence>
<dbReference type="InterPro" id="IPR003958">
    <property type="entry name" value="CBFA_NFYB_domain"/>
</dbReference>
<dbReference type="VEuPathDB" id="MicrosporidiaDB:NEQG_01282"/>
<sequence length="145" mass="16901">MDCEGRGLEPEPKIPRASVEKIISETIKPPMMCSKEVKQVLLNSCAEFVHIIATEANDVCEKEQKKTLTHEHVYKALKHLGFEEYIEECNESYKDHIEQAKLRPSKQNKLKESGLTQAELEREQEELFRKAKVLAQDEERYQKEQ</sequence>
<dbReference type="EMBL" id="GL870878">
    <property type="protein sequence ID" value="EIJ88592.1"/>
    <property type="molecule type" value="Genomic_DNA"/>
</dbReference>
<dbReference type="InterPro" id="IPR042225">
    <property type="entry name" value="Ncb2"/>
</dbReference>
<dbReference type="Proteomes" id="UP000002872">
    <property type="component" value="Unassembled WGS sequence"/>
</dbReference>
<dbReference type="SUPFAM" id="SSF47113">
    <property type="entry name" value="Histone-fold"/>
    <property type="match status" value="1"/>
</dbReference>
<dbReference type="GO" id="GO:0046982">
    <property type="term" value="F:protein heterodimerization activity"/>
    <property type="evidence" value="ECO:0007669"/>
    <property type="project" value="InterPro"/>
</dbReference>
<comment type="subcellular location">
    <subcellularLocation>
        <location evidence="1">Nucleus</location>
    </subcellularLocation>
</comment>
<dbReference type="PANTHER" id="PTHR46138">
    <property type="entry name" value="PROTEIN DR1"/>
    <property type="match status" value="1"/>
</dbReference>
<dbReference type="Gene3D" id="1.10.20.10">
    <property type="entry name" value="Histone, subunit A"/>
    <property type="match status" value="1"/>
</dbReference>
<dbReference type="InterPro" id="IPR009072">
    <property type="entry name" value="Histone-fold"/>
</dbReference>
<dbReference type="GO" id="GO:0016251">
    <property type="term" value="F:RNA polymerase II general transcription initiation factor activity"/>
    <property type="evidence" value="ECO:0007669"/>
    <property type="project" value="TreeGrafter"/>
</dbReference>
<evidence type="ECO:0000256" key="2">
    <source>
        <dbReference type="ARBA" id="ARBA00023242"/>
    </source>
</evidence>